<dbReference type="InterPro" id="IPR013783">
    <property type="entry name" value="Ig-like_fold"/>
</dbReference>
<accession>A0A4Q5LJ83</accession>
<keyword evidence="1" id="KW-0732">Signal</keyword>
<proteinExistence type="predicted"/>
<evidence type="ECO:0000313" key="4">
    <source>
        <dbReference type="Proteomes" id="UP000293331"/>
    </source>
</evidence>
<dbReference type="SUPFAM" id="SSF52096">
    <property type="entry name" value="ClpP/crotonase"/>
    <property type="match status" value="1"/>
</dbReference>
<dbReference type="RefSeq" id="WP_129877296.1">
    <property type="nucleotide sequence ID" value="NZ_SEWG01000005.1"/>
</dbReference>
<dbReference type="Proteomes" id="UP000293331">
    <property type="component" value="Unassembled WGS sequence"/>
</dbReference>
<dbReference type="CDD" id="cd02859">
    <property type="entry name" value="E_set_AMPKbeta_like_N"/>
    <property type="match status" value="1"/>
</dbReference>
<dbReference type="SUPFAM" id="SSF81296">
    <property type="entry name" value="E set domains"/>
    <property type="match status" value="1"/>
</dbReference>
<gene>
    <name evidence="3" type="ORF">EWM62_14025</name>
</gene>
<dbReference type="Gene3D" id="3.30.750.44">
    <property type="match status" value="1"/>
</dbReference>
<feature type="domain" description="Tail specific protease" evidence="2">
    <location>
        <begin position="122"/>
        <end position="313"/>
    </location>
</feature>
<dbReference type="InterPro" id="IPR014756">
    <property type="entry name" value="Ig_E-set"/>
</dbReference>
<dbReference type="Pfam" id="PF11918">
    <property type="entry name" value="Peptidase_S41_N"/>
    <property type="match status" value="1"/>
</dbReference>
<dbReference type="EMBL" id="SEWG01000005">
    <property type="protein sequence ID" value="RYU89438.1"/>
    <property type="molecule type" value="Genomic_DNA"/>
</dbReference>
<dbReference type="PANTHER" id="PTHR11261:SF3">
    <property type="entry name" value="RETINOL-BINDING PROTEIN 3"/>
    <property type="match status" value="1"/>
</dbReference>
<dbReference type="OrthoDB" id="6397760at2"/>
<comment type="caution">
    <text evidence="3">The sequence shown here is derived from an EMBL/GenBank/DDBJ whole genome shotgun (WGS) entry which is preliminary data.</text>
</comment>
<evidence type="ECO:0000259" key="2">
    <source>
        <dbReference type="SMART" id="SM00245"/>
    </source>
</evidence>
<dbReference type="Gene3D" id="3.90.226.10">
    <property type="entry name" value="2-enoyl-CoA Hydratase, Chain A, domain 1"/>
    <property type="match status" value="1"/>
</dbReference>
<dbReference type="GO" id="GO:0006508">
    <property type="term" value="P:proteolysis"/>
    <property type="evidence" value="ECO:0007669"/>
    <property type="project" value="InterPro"/>
</dbReference>
<feature type="signal peptide" evidence="1">
    <location>
        <begin position="1"/>
        <end position="20"/>
    </location>
</feature>
<dbReference type="Pfam" id="PF16561">
    <property type="entry name" value="AMPK1_CBM"/>
    <property type="match status" value="1"/>
</dbReference>
<dbReference type="InterPro" id="IPR029045">
    <property type="entry name" value="ClpP/crotonase-like_dom_sf"/>
</dbReference>
<dbReference type="Gene3D" id="2.60.40.10">
    <property type="entry name" value="Immunoglobulins"/>
    <property type="match status" value="1"/>
</dbReference>
<dbReference type="InterPro" id="IPR005151">
    <property type="entry name" value="Tail-specific_protease"/>
</dbReference>
<dbReference type="Pfam" id="PF03572">
    <property type="entry name" value="Peptidase_S41"/>
    <property type="match status" value="1"/>
</dbReference>
<name>A0A4Q5LJ83_9SPHI</name>
<organism evidence="3 4">
    <name type="scientific">Mucilaginibacter terrigena</name>
    <dbReference type="NCBI Taxonomy" id="2492395"/>
    <lineage>
        <taxon>Bacteria</taxon>
        <taxon>Pseudomonadati</taxon>
        <taxon>Bacteroidota</taxon>
        <taxon>Sphingobacteriia</taxon>
        <taxon>Sphingobacteriales</taxon>
        <taxon>Sphingobacteriaceae</taxon>
        <taxon>Mucilaginibacter</taxon>
    </lineage>
</organism>
<dbReference type="InterPro" id="IPR032640">
    <property type="entry name" value="AMPK1_CBM"/>
</dbReference>
<sequence>MKHILIKSFLLSALTISVFAQQPGAALTQQQKNETIDSAVKIVKTRYIFPEAALKVEKYLRNRQAKKMYDPITDGNQFAQALTHDMQAAGNDKHLWAAYSPEELPIEKTRELMSIPDEERSGLAEMFQRTNYGIEKLEILKGNIGYLSFNMLISPEFAGEVYDSMMAYVAHTEALIIDLRKCGGSMSPDAVPYFCSYFFQSPVHLNDTYYGKDAKLTQSWTYAHVNGRKYLNKPIYVLTSGGTFSGAEEMAYDLKALKRATIIGQPTGGGANPGGVLRLTSHFSMFVPVGKVVNPVTKGNWEHVGVQPDTVINAKLALQKAQELAMLSSIKATNDDRWKGALIGWMAELAASTPKLKAVTFELRGFDTAKEVYVAGSFNDWDSRAAKMERKKDKWVVVAEAEPGKVTYKFIVDGKWIPDPANTQTEEPNGDSVIVIE</sequence>
<feature type="chain" id="PRO_5020582953" description="Tail specific protease domain-containing protein" evidence="1">
    <location>
        <begin position="21"/>
        <end position="437"/>
    </location>
</feature>
<dbReference type="CDD" id="cd07563">
    <property type="entry name" value="Peptidase_S41_IRBP"/>
    <property type="match status" value="1"/>
</dbReference>
<dbReference type="GO" id="GO:0008236">
    <property type="term" value="F:serine-type peptidase activity"/>
    <property type="evidence" value="ECO:0007669"/>
    <property type="project" value="InterPro"/>
</dbReference>
<dbReference type="SMART" id="SM00245">
    <property type="entry name" value="TSPc"/>
    <property type="match status" value="1"/>
</dbReference>
<dbReference type="PANTHER" id="PTHR11261">
    <property type="entry name" value="INTERPHOTORECEPTOR RETINOID-BINDING PROTEIN"/>
    <property type="match status" value="1"/>
</dbReference>
<keyword evidence="4" id="KW-1185">Reference proteome</keyword>
<evidence type="ECO:0000313" key="3">
    <source>
        <dbReference type="EMBL" id="RYU89438.1"/>
    </source>
</evidence>
<protein>
    <recommendedName>
        <fullName evidence="2">Tail specific protease domain-containing protein</fullName>
    </recommendedName>
</protein>
<dbReference type="AlphaFoldDB" id="A0A4Q5LJ83"/>
<evidence type="ECO:0000256" key="1">
    <source>
        <dbReference type="SAM" id="SignalP"/>
    </source>
</evidence>
<reference evidence="3 4" key="1">
    <citation type="submission" date="2019-02" db="EMBL/GenBank/DDBJ databases">
        <title>Bacterial novel species Mucilaginibacter sp. 17JY9-4 isolated from soil.</title>
        <authorList>
            <person name="Jung H.-Y."/>
        </authorList>
    </citation>
    <scope>NUCLEOTIDE SEQUENCE [LARGE SCALE GENOMIC DNA]</scope>
    <source>
        <strain evidence="3 4">17JY9-4</strain>
    </source>
</reference>